<dbReference type="Gene3D" id="3.30.565.10">
    <property type="entry name" value="Histidine kinase-like ATPase, C-terminal domain"/>
    <property type="match status" value="1"/>
</dbReference>
<evidence type="ECO:0000313" key="4">
    <source>
        <dbReference type="Proteomes" id="UP000282971"/>
    </source>
</evidence>
<organism evidence="3 4">
    <name type="scientific">Sphingomonas crocodyli</name>
    <dbReference type="NCBI Taxonomy" id="1979270"/>
    <lineage>
        <taxon>Bacteria</taxon>
        <taxon>Pseudomonadati</taxon>
        <taxon>Pseudomonadota</taxon>
        <taxon>Alphaproteobacteria</taxon>
        <taxon>Sphingomonadales</taxon>
        <taxon>Sphingomonadaceae</taxon>
        <taxon>Sphingomonas</taxon>
    </lineage>
</organism>
<dbReference type="PANTHER" id="PTHR35526:SF3">
    <property type="entry name" value="ANTI-SIGMA-F FACTOR RSBW"/>
    <property type="match status" value="1"/>
</dbReference>
<keyword evidence="1" id="KW-0723">Serine/threonine-protein kinase</keyword>
<keyword evidence="3" id="KW-0067">ATP-binding</keyword>
<dbReference type="PANTHER" id="PTHR35526">
    <property type="entry name" value="ANTI-SIGMA-F FACTOR RSBW-RELATED"/>
    <property type="match status" value="1"/>
</dbReference>
<dbReference type="GO" id="GO:0004674">
    <property type="term" value="F:protein serine/threonine kinase activity"/>
    <property type="evidence" value="ECO:0007669"/>
    <property type="project" value="UniProtKB-KW"/>
</dbReference>
<evidence type="ECO:0000256" key="1">
    <source>
        <dbReference type="ARBA" id="ARBA00022527"/>
    </source>
</evidence>
<protein>
    <submittedName>
        <fullName evidence="3">ATP-binding protein</fullName>
    </submittedName>
</protein>
<comment type="caution">
    <text evidence="3">The sequence shown here is derived from an EMBL/GenBank/DDBJ whole genome shotgun (WGS) entry which is preliminary data.</text>
</comment>
<dbReference type="Proteomes" id="UP000282971">
    <property type="component" value="Unassembled WGS sequence"/>
</dbReference>
<dbReference type="InterPro" id="IPR050267">
    <property type="entry name" value="Anti-sigma-factor_SerPK"/>
</dbReference>
<sequence length="141" mass="14899">MSRPESNLHRLDGADPVHQAVTLARAFGETHGLSRDSAARVAILVEELVINLFDHGGLVAGDIVEIGLVREGAAVRLLLIDPGAPFDPREAATDAAIPDRGGGAGLALLHAWAEILDYRAEGDANRLDLRIPDAPSNEDQA</sequence>
<name>A0A437M064_9SPHN</name>
<evidence type="ECO:0000259" key="2">
    <source>
        <dbReference type="Pfam" id="PF13581"/>
    </source>
</evidence>
<dbReference type="InterPro" id="IPR003594">
    <property type="entry name" value="HATPase_dom"/>
</dbReference>
<dbReference type="InterPro" id="IPR036890">
    <property type="entry name" value="HATPase_C_sf"/>
</dbReference>
<keyword evidence="4" id="KW-1185">Reference proteome</keyword>
<reference evidence="3 4" key="1">
    <citation type="submission" date="2019-01" db="EMBL/GenBank/DDBJ databases">
        <authorList>
            <person name="Chen W.-M."/>
        </authorList>
    </citation>
    <scope>NUCLEOTIDE SEQUENCE [LARGE SCALE GENOMIC DNA]</scope>
    <source>
        <strain evidence="3 4">CCP-7</strain>
    </source>
</reference>
<keyword evidence="1" id="KW-0808">Transferase</keyword>
<dbReference type="EMBL" id="SACN01000002">
    <property type="protein sequence ID" value="RVT91077.1"/>
    <property type="molecule type" value="Genomic_DNA"/>
</dbReference>
<dbReference type="AlphaFoldDB" id="A0A437M064"/>
<keyword evidence="1" id="KW-0418">Kinase</keyword>
<proteinExistence type="predicted"/>
<dbReference type="GO" id="GO:0005524">
    <property type="term" value="F:ATP binding"/>
    <property type="evidence" value="ECO:0007669"/>
    <property type="project" value="UniProtKB-KW"/>
</dbReference>
<dbReference type="SUPFAM" id="SSF55874">
    <property type="entry name" value="ATPase domain of HSP90 chaperone/DNA topoisomerase II/histidine kinase"/>
    <property type="match status" value="1"/>
</dbReference>
<feature type="domain" description="Histidine kinase/HSP90-like ATPase" evidence="2">
    <location>
        <begin position="17"/>
        <end position="130"/>
    </location>
</feature>
<dbReference type="RefSeq" id="WP_127745092.1">
    <property type="nucleotide sequence ID" value="NZ_SACN01000002.1"/>
</dbReference>
<evidence type="ECO:0000313" key="3">
    <source>
        <dbReference type="EMBL" id="RVT91077.1"/>
    </source>
</evidence>
<gene>
    <name evidence="3" type="ORF">EOD43_16240</name>
</gene>
<accession>A0A437M064</accession>
<dbReference type="Pfam" id="PF13581">
    <property type="entry name" value="HATPase_c_2"/>
    <property type="match status" value="1"/>
</dbReference>
<dbReference type="OrthoDB" id="7564094at2"/>
<dbReference type="CDD" id="cd16936">
    <property type="entry name" value="HATPase_RsbW-like"/>
    <property type="match status" value="1"/>
</dbReference>
<keyword evidence="3" id="KW-0547">Nucleotide-binding</keyword>